<dbReference type="PANTHER" id="PTHR42912:SF93">
    <property type="entry name" value="N6-ADENOSINE-METHYLTRANSFERASE TMT1A"/>
    <property type="match status" value="1"/>
</dbReference>
<sequence>MYGEEPSGPAVHAAGVFRAAGARDVLELGAGHGRDALYFAREGFTVEATDSSAIGLEQLRRGALAQDTDGWVTTAVHDVREALPLPDGAVDAVFAHLLLCMALSTEESRALVDEIRRVLRPGGMFVYTVRHTGDAHYGAGTAHGDDIFQHGGFAVHFFPRALVDALADGWNLEEVHAFEEGDLPRRLWRITQTLPRGAPSPRHRPTSSSTTPACCASLFCSAAAPLFTAPAPALSRTSSPPTRRHPSTCPPGAT</sequence>
<feature type="domain" description="Methyltransferase" evidence="2">
    <location>
        <begin position="25"/>
        <end position="123"/>
    </location>
</feature>
<name>A0ABV2UGP0_9ACTN</name>
<evidence type="ECO:0000256" key="1">
    <source>
        <dbReference type="SAM" id="MobiDB-lite"/>
    </source>
</evidence>
<proteinExistence type="predicted"/>
<dbReference type="GO" id="GO:0032259">
    <property type="term" value="P:methylation"/>
    <property type="evidence" value="ECO:0007669"/>
    <property type="project" value="UniProtKB-KW"/>
</dbReference>
<keyword evidence="4" id="KW-1185">Reference proteome</keyword>
<dbReference type="EC" id="2.1.-.-" evidence="3"/>
<dbReference type="InterPro" id="IPR041698">
    <property type="entry name" value="Methyltransf_25"/>
</dbReference>
<dbReference type="PANTHER" id="PTHR42912">
    <property type="entry name" value="METHYLTRANSFERASE"/>
    <property type="match status" value="1"/>
</dbReference>
<dbReference type="RefSeq" id="WP_356711796.1">
    <property type="nucleotide sequence ID" value="NZ_JBEXIP010000032.1"/>
</dbReference>
<protein>
    <submittedName>
        <fullName evidence="3">Class I SAM-dependent methyltransferase</fullName>
        <ecNumber evidence="3">2.1.-.-</ecNumber>
    </submittedName>
</protein>
<dbReference type="SUPFAM" id="SSF53335">
    <property type="entry name" value="S-adenosyl-L-methionine-dependent methyltransferases"/>
    <property type="match status" value="1"/>
</dbReference>
<dbReference type="GO" id="GO:0008168">
    <property type="term" value="F:methyltransferase activity"/>
    <property type="evidence" value="ECO:0007669"/>
    <property type="project" value="UniProtKB-KW"/>
</dbReference>
<reference evidence="3 4" key="1">
    <citation type="submission" date="2024-06" db="EMBL/GenBank/DDBJ databases">
        <title>The Natural Products Discovery Center: Release of the First 8490 Sequenced Strains for Exploring Actinobacteria Biosynthetic Diversity.</title>
        <authorList>
            <person name="Kalkreuter E."/>
            <person name="Kautsar S.A."/>
            <person name="Yang D."/>
            <person name="Bader C.D."/>
            <person name="Teijaro C.N."/>
            <person name="Fluegel L."/>
            <person name="Davis C.M."/>
            <person name="Simpson J.R."/>
            <person name="Lauterbach L."/>
            <person name="Steele A.D."/>
            <person name="Gui C."/>
            <person name="Meng S."/>
            <person name="Li G."/>
            <person name="Viehrig K."/>
            <person name="Ye F."/>
            <person name="Su P."/>
            <person name="Kiefer A.F."/>
            <person name="Nichols A."/>
            <person name="Cepeda A.J."/>
            <person name="Yan W."/>
            <person name="Fan B."/>
            <person name="Jiang Y."/>
            <person name="Adhikari A."/>
            <person name="Zheng C.-J."/>
            <person name="Schuster L."/>
            <person name="Cowan T.M."/>
            <person name="Smanski M.J."/>
            <person name="Chevrette M.G."/>
            <person name="De Carvalho L.P.S."/>
            <person name="Shen B."/>
        </authorList>
    </citation>
    <scope>NUCLEOTIDE SEQUENCE [LARGE SCALE GENOMIC DNA]</scope>
    <source>
        <strain evidence="3 4">NPDC005137</strain>
    </source>
</reference>
<comment type="caution">
    <text evidence="3">The sequence shown here is derived from an EMBL/GenBank/DDBJ whole genome shotgun (WGS) entry which is preliminary data.</text>
</comment>
<dbReference type="InterPro" id="IPR050508">
    <property type="entry name" value="Methyltransf_Superfamily"/>
</dbReference>
<dbReference type="InterPro" id="IPR029063">
    <property type="entry name" value="SAM-dependent_MTases_sf"/>
</dbReference>
<evidence type="ECO:0000259" key="2">
    <source>
        <dbReference type="Pfam" id="PF13649"/>
    </source>
</evidence>
<feature type="region of interest" description="Disordered" evidence="1">
    <location>
        <begin position="231"/>
        <end position="254"/>
    </location>
</feature>
<dbReference type="Pfam" id="PF13649">
    <property type="entry name" value="Methyltransf_25"/>
    <property type="match status" value="1"/>
</dbReference>
<dbReference type="CDD" id="cd02440">
    <property type="entry name" value="AdoMet_MTases"/>
    <property type="match status" value="1"/>
</dbReference>
<dbReference type="Proteomes" id="UP001550044">
    <property type="component" value="Unassembled WGS sequence"/>
</dbReference>
<accession>A0ABV2UGP0</accession>
<keyword evidence="3" id="KW-0489">Methyltransferase</keyword>
<evidence type="ECO:0000313" key="4">
    <source>
        <dbReference type="Proteomes" id="UP001550044"/>
    </source>
</evidence>
<dbReference type="Gene3D" id="3.40.50.150">
    <property type="entry name" value="Vaccinia Virus protein VP39"/>
    <property type="match status" value="1"/>
</dbReference>
<dbReference type="EMBL" id="JBEXIP010000032">
    <property type="protein sequence ID" value="MET8437017.1"/>
    <property type="molecule type" value="Genomic_DNA"/>
</dbReference>
<gene>
    <name evidence="3" type="ORF">ABZV61_30485</name>
</gene>
<evidence type="ECO:0000313" key="3">
    <source>
        <dbReference type="EMBL" id="MET8437017.1"/>
    </source>
</evidence>
<organism evidence="3 4">
    <name type="scientific">Streptomyces sp. 900116325</name>
    <dbReference type="NCBI Taxonomy" id="3154295"/>
    <lineage>
        <taxon>Bacteria</taxon>
        <taxon>Bacillati</taxon>
        <taxon>Actinomycetota</taxon>
        <taxon>Actinomycetes</taxon>
        <taxon>Kitasatosporales</taxon>
        <taxon>Streptomycetaceae</taxon>
        <taxon>Streptomyces</taxon>
    </lineage>
</organism>
<keyword evidence="3" id="KW-0808">Transferase</keyword>